<evidence type="ECO:0000256" key="7">
    <source>
        <dbReference type="ARBA" id="ARBA00022989"/>
    </source>
</evidence>
<evidence type="ECO:0000256" key="1">
    <source>
        <dbReference type="ARBA" id="ARBA00004651"/>
    </source>
</evidence>
<feature type="transmembrane region" description="Helical" evidence="14">
    <location>
        <begin position="68"/>
        <end position="90"/>
    </location>
</feature>
<dbReference type="GO" id="GO:0005298">
    <property type="term" value="F:proline:sodium symporter activity"/>
    <property type="evidence" value="ECO:0007669"/>
    <property type="project" value="UniProtKB-UniRule"/>
</dbReference>
<comment type="caution">
    <text evidence="15">The sequence shown here is derived from an EMBL/GenBank/DDBJ whole genome shotgun (WGS) entry which is preliminary data.</text>
</comment>
<dbReference type="InterPro" id="IPR011851">
    <property type="entry name" value="Na/Pro_symporter"/>
</dbReference>
<feature type="transmembrane region" description="Helical" evidence="14">
    <location>
        <begin position="6"/>
        <end position="24"/>
    </location>
</feature>
<feature type="transmembrane region" description="Helical" evidence="14">
    <location>
        <begin position="406"/>
        <end position="431"/>
    </location>
</feature>
<comment type="function">
    <text evidence="14">Catalyzes the sodium-dependent uptake of extracellular L-proline.</text>
</comment>
<dbReference type="Gene3D" id="1.20.1730.10">
    <property type="entry name" value="Sodium/glucose cotransporter"/>
    <property type="match status" value="1"/>
</dbReference>
<dbReference type="InterPro" id="IPR050277">
    <property type="entry name" value="Sodium:Solute_Symporter"/>
</dbReference>
<dbReference type="PANTHER" id="PTHR48086:SF3">
    <property type="entry name" value="SODIUM_PROLINE SYMPORTER"/>
    <property type="match status" value="1"/>
</dbReference>
<keyword evidence="4 14" id="KW-1003">Cell membrane</keyword>
<dbReference type="KEGG" id="cyz:C3B44_07015"/>
<feature type="transmembrane region" description="Helical" evidence="14">
    <location>
        <begin position="438"/>
        <end position="458"/>
    </location>
</feature>
<organism evidence="15 16">
    <name type="scientific">Corynebacterium yudongzhengii</name>
    <dbReference type="NCBI Taxonomy" id="2080740"/>
    <lineage>
        <taxon>Bacteria</taxon>
        <taxon>Bacillati</taxon>
        <taxon>Actinomycetota</taxon>
        <taxon>Actinomycetes</taxon>
        <taxon>Mycobacteriales</taxon>
        <taxon>Corynebacteriaceae</taxon>
        <taxon>Corynebacterium</taxon>
    </lineage>
</organism>
<keyword evidence="9 14" id="KW-0406">Ion transport</keyword>
<feature type="transmembrane region" description="Helical" evidence="14">
    <location>
        <begin position="334"/>
        <end position="358"/>
    </location>
</feature>
<feature type="transmembrane region" description="Helical" evidence="14">
    <location>
        <begin position="160"/>
        <end position="185"/>
    </location>
</feature>
<feature type="transmembrane region" description="Helical" evidence="14">
    <location>
        <begin position="124"/>
        <end position="148"/>
    </location>
</feature>
<dbReference type="RefSeq" id="WP_108431755.1">
    <property type="nucleotide sequence ID" value="NZ_CP026947.1"/>
</dbReference>
<dbReference type="OrthoDB" id="9789704at2"/>
<evidence type="ECO:0000256" key="5">
    <source>
        <dbReference type="ARBA" id="ARBA00022692"/>
    </source>
</evidence>
<keyword evidence="14" id="KW-0029">Amino-acid transport</keyword>
<name>A0A2U1T9E7_9CORY</name>
<feature type="transmembrane region" description="Helical" evidence="14">
    <location>
        <begin position="464"/>
        <end position="482"/>
    </location>
</feature>
<keyword evidence="16" id="KW-1185">Reference proteome</keyword>
<keyword evidence="11 14" id="KW-0739">Sodium transport</keyword>
<evidence type="ECO:0000256" key="3">
    <source>
        <dbReference type="ARBA" id="ARBA00022448"/>
    </source>
</evidence>
<evidence type="ECO:0000256" key="6">
    <source>
        <dbReference type="ARBA" id="ARBA00022847"/>
    </source>
</evidence>
<dbReference type="AlphaFoldDB" id="A0A2U1T9E7"/>
<sequence length="526" mass="57304">MQESTWFIIAIVIYLLVMLLIGLWGYRQTKAYDDYAVGGRGLPPFVAALSAGASDMSGWLLMGLPGALYLVGLAEAWMAIGLTIGAWANWKLVAPRLRSYSEIAGNSITMPSFFENRLRDKSHLLRTIAAIIIIFFFTFYVASGMVAGGRYFEATFDGNYLTGMLIVAAVTILYTFFGGFLAVSYTDVVQGLMMFMALMIVPIMALFALDNPSDMFTWATDNAYGPYGDEGNPTYFNMFAGVSAAVIISNLAWGLGYFGQPHIVVRFLALRSPKDARAGRFWGISWMGLSLIGGLFVAMIGTAFFGQNPDIQVTDQENFETIFLDMSRILFHPLIAGLVLTAVLAAIMSTMSSQLLVVSSSLIEDLYRMVTKTNPSDKFLVFLSRGAVVVIAAIALLLSINPSDSILGLVGFAWAGFGSAFGPLVIASLYWKRLTAPGAIVGMVSGAITAIIWGMFLGDVIYEIVPGVIVSTILMVVVSLMTKEPDERVRIEFDQAAKLSNAVKVDENIDFSEEAERIDAEDNRTN</sequence>
<dbReference type="PROSITE" id="PS50283">
    <property type="entry name" value="NA_SOLUT_SYMP_3"/>
    <property type="match status" value="1"/>
</dbReference>
<dbReference type="NCBIfam" id="TIGR00813">
    <property type="entry name" value="sss"/>
    <property type="match status" value="1"/>
</dbReference>
<dbReference type="GO" id="GO:0031402">
    <property type="term" value="F:sodium ion binding"/>
    <property type="evidence" value="ECO:0007669"/>
    <property type="project" value="UniProtKB-UniRule"/>
</dbReference>
<dbReference type="InterPro" id="IPR038377">
    <property type="entry name" value="Na/Glc_symporter_sf"/>
</dbReference>
<dbReference type="GO" id="GO:0015824">
    <property type="term" value="P:proline transport"/>
    <property type="evidence" value="ECO:0007669"/>
    <property type="project" value="UniProtKB-UniRule"/>
</dbReference>
<feature type="transmembrane region" description="Helical" evidence="14">
    <location>
        <begin position="235"/>
        <end position="258"/>
    </location>
</feature>
<keyword evidence="5 14" id="KW-0812">Transmembrane</keyword>
<evidence type="ECO:0000256" key="4">
    <source>
        <dbReference type="ARBA" id="ARBA00022475"/>
    </source>
</evidence>
<feature type="transmembrane region" description="Helical" evidence="14">
    <location>
        <begin position="279"/>
        <end position="305"/>
    </location>
</feature>
<keyword evidence="10 14" id="KW-0472">Membrane</keyword>
<dbReference type="FunFam" id="1.20.1730.10:FF:000002">
    <property type="entry name" value="Sodium/proline symporter"/>
    <property type="match status" value="1"/>
</dbReference>
<dbReference type="Pfam" id="PF00474">
    <property type="entry name" value="SSF"/>
    <property type="match status" value="1"/>
</dbReference>
<evidence type="ECO:0000256" key="11">
    <source>
        <dbReference type="ARBA" id="ARBA00023201"/>
    </source>
</evidence>
<feature type="transmembrane region" description="Helical" evidence="14">
    <location>
        <begin position="379"/>
        <end position="400"/>
    </location>
</feature>
<dbReference type="NCBIfam" id="TIGR02121">
    <property type="entry name" value="Na_Pro_sym"/>
    <property type="match status" value="1"/>
</dbReference>
<protein>
    <recommendedName>
        <fullName evidence="14">Sodium/proline symporter</fullName>
    </recommendedName>
    <alternativeName>
        <fullName evidence="14">Proline permease</fullName>
    </alternativeName>
</protein>
<dbReference type="CDD" id="cd11475">
    <property type="entry name" value="SLC5sbd_PutP"/>
    <property type="match status" value="1"/>
</dbReference>
<accession>A0A2U1T9E7</accession>
<comment type="subcellular location">
    <subcellularLocation>
        <location evidence="1 14">Cell membrane</location>
        <topology evidence="1 14">Multi-pass membrane protein</topology>
    </subcellularLocation>
</comment>
<evidence type="ECO:0000256" key="8">
    <source>
        <dbReference type="ARBA" id="ARBA00023053"/>
    </source>
</evidence>
<feature type="transmembrane region" description="Helical" evidence="14">
    <location>
        <begin position="192"/>
        <end position="209"/>
    </location>
</feature>
<evidence type="ECO:0000256" key="9">
    <source>
        <dbReference type="ARBA" id="ARBA00023065"/>
    </source>
</evidence>
<evidence type="ECO:0000256" key="2">
    <source>
        <dbReference type="ARBA" id="ARBA00006434"/>
    </source>
</evidence>
<keyword evidence="8 14" id="KW-0915">Sodium</keyword>
<evidence type="ECO:0000256" key="12">
    <source>
        <dbReference type="ARBA" id="ARBA00033708"/>
    </source>
</evidence>
<keyword evidence="6 14" id="KW-0769">Symport</keyword>
<proteinExistence type="inferred from homology"/>
<reference evidence="16" key="1">
    <citation type="submission" date="2018-04" db="EMBL/GenBank/DDBJ databases">
        <authorList>
            <person name="Liu S."/>
            <person name="Wang Z."/>
            <person name="Li J."/>
        </authorList>
    </citation>
    <scope>NUCLEOTIDE SEQUENCE [LARGE SCALE GENOMIC DNA]</scope>
    <source>
        <strain evidence="16">2189</strain>
    </source>
</reference>
<dbReference type="Proteomes" id="UP000244989">
    <property type="component" value="Unassembled WGS sequence"/>
</dbReference>
<evidence type="ECO:0000256" key="10">
    <source>
        <dbReference type="ARBA" id="ARBA00023136"/>
    </source>
</evidence>
<comment type="similarity">
    <text evidence="2 13">Belongs to the sodium:solute symporter (SSF) (TC 2.A.21) family.</text>
</comment>
<evidence type="ECO:0000313" key="15">
    <source>
        <dbReference type="EMBL" id="PWC02644.1"/>
    </source>
</evidence>
<gene>
    <name evidence="15" type="primary">putP</name>
    <name evidence="15" type="ORF">DF222_01485</name>
</gene>
<evidence type="ECO:0000313" key="16">
    <source>
        <dbReference type="Proteomes" id="UP000244989"/>
    </source>
</evidence>
<evidence type="ECO:0000256" key="14">
    <source>
        <dbReference type="RuleBase" id="RU366012"/>
    </source>
</evidence>
<keyword evidence="3 14" id="KW-0813">Transport</keyword>
<keyword evidence="7 14" id="KW-1133">Transmembrane helix</keyword>
<dbReference type="PANTHER" id="PTHR48086">
    <property type="entry name" value="SODIUM/PROLINE SYMPORTER-RELATED"/>
    <property type="match status" value="1"/>
</dbReference>
<dbReference type="GO" id="GO:0015193">
    <property type="term" value="F:L-proline transmembrane transporter activity"/>
    <property type="evidence" value="ECO:0007669"/>
    <property type="project" value="TreeGrafter"/>
</dbReference>
<dbReference type="EMBL" id="QEEZ01000002">
    <property type="protein sequence ID" value="PWC02644.1"/>
    <property type="molecule type" value="Genomic_DNA"/>
</dbReference>
<dbReference type="InterPro" id="IPR001734">
    <property type="entry name" value="Na/solute_symporter"/>
</dbReference>
<dbReference type="GO" id="GO:0005886">
    <property type="term" value="C:plasma membrane"/>
    <property type="evidence" value="ECO:0007669"/>
    <property type="project" value="UniProtKB-SubCell"/>
</dbReference>
<comment type="catalytic activity">
    <reaction evidence="12">
        <text>L-proline(in) + Na(+)(in) = L-proline(out) + Na(+)(out)</text>
        <dbReference type="Rhea" id="RHEA:28967"/>
        <dbReference type="ChEBI" id="CHEBI:29101"/>
        <dbReference type="ChEBI" id="CHEBI:60039"/>
    </reaction>
</comment>
<evidence type="ECO:0000256" key="13">
    <source>
        <dbReference type="RuleBase" id="RU362091"/>
    </source>
</evidence>